<gene>
    <name evidence="1" type="ORF">EJ02DRAFT_56866</name>
</gene>
<sequence>MSPTQHSFQRAPSISCCTCHRTRAYEHQRHTWAARIFSEDAYRFWDSVVTRFERRRLGRLQKLEDWGPAIYKLTCVAHCILWLPMGFSGMQYLRSFLMQ</sequence>
<dbReference type="Proteomes" id="UP000800038">
    <property type="component" value="Unassembled WGS sequence"/>
</dbReference>
<proteinExistence type="predicted"/>
<accession>A0A6A5SCW5</accession>
<protein>
    <submittedName>
        <fullName evidence="1">Uncharacterized protein</fullName>
    </submittedName>
</protein>
<evidence type="ECO:0000313" key="2">
    <source>
        <dbReference type="Proteomes" id="UP000800038"/>
    </source>
</evidence>
<organism evidence="1 2">
    <name type="scientific">Clathrospora elynae</name>
    <dbReference type="NCBI Taxonomy" id="706981"/>
    <lineage>
        <taxon>Eukaryota</taxon>
        <taxon>Fungi</taxon>
        <taxon>Dikarya</taxon>
        <taxon>Ascomycota</taxon>
        <taxon>Pezizomycotina</taxon>
        <taxon>Dothideomycetes</taxon>
        <taxon>Pleosporomycetidae</taxon>
        <taxon>Pleosporales</taxon>
        <taxon>Diademaceae</taxon>
        <taxon>Clathrospora</taxon>
    </lineage>
</organism>
<reference evidence="1" key="1">
    <citation type="journal article" date="2020" name="Stud. Mycol.">
        <title>101 Dothideomycetes genomes: a test case for predicting lifestyles and emergence of pathogens.</title>
        <authorList>
            <person name="Haridas S."/>
            <person name="Albert R."/>
            <person name="Binder M."/>
            <person name="Bloem J."/>
            <person name="Labutti K."/>
            <person name="Salamov A."/>
            <person name="Andreopoulos B."/>
            <person name="Baker S."/>
            <person name="Barry K."/>
            <person name="Bills G."/>
            <person name="Bluhm B."/>
            <person name="Cannon C."/>
            <person name="Castanera R."/>
            <person name="Culley D."/>
            <person name="Daum C."/>
            <person name="Ezra D."/>
            <person name="Gonzalez J."/>
            <person name="Henrissat B."/>
            <person name="Kuo A."/>
            <person name="Liang C."/>
            <person name="Lipzen A."/>
            <person name="Lutzoni F."/>
            <person name="Magnuson J."/>
            <person name="Mondo S."/>
            <person name="Nolan M."/>
            <person name="Ohm R."/>
            <person name="Pangilinan J."/>
            <person name="Park H.-J."/>
            <person name="Ramirez L."/>
            <person name="Alfaro M."/>
            <person name="Sun H."/>
            <person name="Tritt A."/>
            <person name="Yoshinaga Y."/>
            <person name="Zwiers L.-H."/>
            <person name="Turgeon B."/>
            <person name="Goodwin S."/>
            <person name="Spatafora J."/>
            <person name="Crous P."/>
            <person name="Grigoriev I."/>
        </authorList>
    </citation>
    <scope>NUCLEOTIDE SEQUENCE</scope>
    <source>
        <strain evidence="1">CBS 161.51</strain>
    </source>
</reference>
<dbReference type="EMBL" id="ML976142">
    <property type="protein sequence ID" value="KAF1937368.1"/>
    <property type="molecule type" value="Genomic_DNA"/>
</dbReference>
<keyword evidence="2" id="KW-1185">Reference proteome</keyword>
<evidence type="ECO:0000313" key="1">
    <source>
        <dbReference type="EMBL" id="KAF1937368.1"/>
    </source>
</evidence>
<dbReference type="AlphaFoldDB" id="A0A6A5SCW5"/>
<name>A0A6A5SCW5_9PLEO</name>